<dbReference type="InParanoid" id="A0A1Y2GBM4"/>
<feature type="repeat" description="PPR" evidence="2">
    <location>
        <begin position="606"/>
        <end position="640"/>
    </location>
</feature>
<protein>
    <recommendedName>
        <fullName evidence="4">PROP1-like PPR domain-containing protein</fullName>
    </recommendedName>
</protein>
<dbReference type="InterPro" id="IPR051240">
    <property type="entry name" value="Mito_RNA-Proc/Resp"/>
</dbReference>
<dbReference type="GeneID" id="33561811"/>
<proteinExistence type="predicted"/>
<dbReference type="Pfam" id="PF01535">
    <property type="entry name" value="PPR"/>
    <property type="match status" value="1"/>
</dbReference>
<gene>
    <name evidence="5" type="ORF">BCR41DRAFT_212241</name>
</gene>
<dbReference type="InterPro" id="IPR033443">
    <property type="entry name" value="PROP1-like_PPR_dom"/>
</dbReference>
<keyword evidence="6" id="KW-1185">Reference proteome</keyword>
<dbReference type="Pfam" id="PF17177">
    <property type="entry name" value="PPR_long"/>
    <property type="match status" value="1"/>
</dbReference>
<feature type="repeat" description="PPR" evidence="2">
    <location>
        <begin position="571"/>
        <end position="605"/>
    </location>
</feature>
<accession>A0A1Y2GBM4</accession>
<dbReference type="OrthoDB" id="407658at2759"/>
<dbReference type="Pfam" id="PF13041">
    <property type="entry name" value="PPR_2"/>
    <property type="match status" value="1"/>
</dbReference>
<feature type="repeat" description="PPR" evidence="2">
    <location>
        <begin position="501"/>
        <end position="535"/>
    </location>
</feature>
<dbReference type="Gene3D" id="1.25.40.10">
    <property type="entry name" value="Tetratricopeptide repeat domain"/>
    <property type="match status" value="3"/>
</dbReference>
<dbReference type="Proteomes" id="UP000193648">
    <property type="component" value="Unassembled WGS sequence"/>
</dbReference>
<feature type="repeat" description="PPR" evidence="2">
    <location>
        <begin position="335"/>
        <end position="369"/>
    </location>
</feature>
<feature type="domain" description="PROP1-like PPR" evidence="4">
    <location>
        <begin position="232"/>
        <end position="392"/>
    </location>
</feature>
<dbReference type="PROSITE" id="PS51375">
    <property type="entry name" value="PPR"/>
    <property type="match status" value="5"/>
</dbReference>
<dbReference type="SUPFAM" id="SSF81901">
    <property type="entry name" value="HCP-like"/>
    <property type="match status" value="1"/>
</dbReference>
<evidence type="ECO:0000256" key="1">
    <source>
        <dbReference type="ARBA" id="ARBA00022737"/>
    </source>
</evidence>
<dbReference type="PANTHER" id="PTHR47933">
    <property type="entry name" value="PENTATRICOPEPTIDE REPEAT-CONTAINING PROTEIN 1, MITOCHONDRIAL"/>
    <property type="match status" value="1"/>
</dbReference>
<evidence type="ECO:0000313" key="5">
    <source>
        <dbReference type="EMBL" id="ORZ00044.1"/>
    </source>
</evidence>
<dbReference type="InterPro" id="IPR002885">
    <property type="entry name" value="PPR_rpt"/>
</dbReference>
<evidence type="ECO:0000259" key="4">
    <source>
        <dbReference type="Pfam" id="PF17177"/>
    </source>
</evidence>
<reference evidence="5 6" key="1">
    <citation type="submission" date="2016-07" db="EMBL/GenBank/DDBJ databases">
        <title>Pervasive Adenine N6-methylation of Active Genes in Fungi.</title>
        <authorList>
            <consortium name="DOE Joint Genome Institute"/>
            <person name="Mondo S.J."/>
            <person name="Dannebaum R.O."/>
            <person name="Kuo R.C."/>
            <person name="Labutti K."/>
            <person name="Haridas S."/>
            <person name="Kuo A."/>
            <person name="Salamov A."/>
            <person name="Ahrendt S.R."/>
            <person name="Lipzen A."/>
            <person name="Sullivan W."/>
            <person name="Andreopoulos W.B."/>
            <person name="Clum A."/>
            <person name="Lindquist E."/>
            <person name="Daum C."/>
            <person name="Ramamoorthy G.K."/>
            <person name="Gryganskyi A."/>
            <person name="Culley D."/>
            <person name="Magnuson J.K."/>
            <person name="James T.Y."/>
            <person name="O'Malley M.A."/>
            <person name="Stajich J.E."/>
            <person name="Spatafora J.W."/>
            <person name="Visel A."/>
            <person name="Grigoriev I.V."/>
        </authorList>
    </citation>
    <scope>NUCLEOTIDE SEQUENCE [LARGE SCALE GENOMIC DNA]</scope>
    <source>
        <strain evidence="5 6">NRRL 3116</strain>
    </source>
</reference>
<dbReference type="GO" id="GO:0003729">
    <property type="term" value="F:mRNA binding"/>
    <property type="evidence" value="ECO:0007669"/>
    <property type="project" value="TreeGrafter"/>
</dbReference>
<comment type="caution">
    <text evidence="5">The sequence shown here is derived from an EMBL/GenBank/DDBJ whole genome shotgun (WGS) entry which is preliminary data.</text>
</comment>
<feature type="compositionally biased region" description="Low complexity" evidence="3">
    <location>
        <begin position="118"/>
        <end position="131"/>
    </location>
</feature>
<keyword evidence="1" id="KW-0677">Repeat</keyword>
<dbReference type="STRING" id="64571.A0A1Y2GBM4"/>
<dbReference type="Pfam" id="PF13812">
    <property type="entry name" value="PPR_3"/>
    <property type="match status" value="1"/>
</dbReference>
<evidence type="ECO:0000256" key="2">
    <source>
        <dbReference type="PROSITE-ProRule" id="PRU00708"/>
    </source>
</evidence>
<evidence type="ECO:0000313" key="6">
    <source>
        <dbReference type="Proteomes" id="UP000193648"/>
    </source>
</evidence>
<dbReference type="EMBL" id="MCFF01000064">
    <property type="protein sequence ID" value="ORZ00044.1"/>
    <property type="molecule type" value="Genomic_DNA"/>
</dbReference>
<dbReference type="NCBIfam" id="TIGR00756">
    <property type="entry name" value="PPR"/>
    <property type="match status" value="4"/>
</dbReference>
<name>A0A1Y2GBM4_9FUNG</name>
<feature type="repeat" description="PPR" evidence="2">
    <location>
        <begin position="466"/>
        <end position="500"/>
    </location>
</feature>
<dbReference type="InterPro" id="IPR011990">
    <property type="entry name" value="TPR-like_helical_dom_sf"/>
</dbReference>
<evidence type="ECO:0000256" key="3">
    <source>
        <dbReference type="SAM" id="MobiDB-lite"/>
    </source>
</evidence>
<feature type="region of interest" description="Disordered" evidence="3">
    <location>
        <begin position="97"/>
        <end position="135"/>
    </location>
</feature>
<organism evidence="5 6">
    <name type="scientific">Lobosporangium transversale</name>
    <dbReference type="NCBI Taxonomy" id="64571"/>
    <lineage>
        <taxon>Eukaryota</taxon>
        <taxon>Fungi</taxon>
        <taxon>Fungi incertae sedis</taxon>
        <taxon>Mucoromycota</taxon>
        <taxon>Mortierellomycotina</taxon>
        <taxon>Mortierellomycetes</taxon>
        <taxon>Mortierellales</taxon>
        <taxon>Mortierellaceae</taxon>
        <taxon>Lobosporangium</taxon>
    </lineage>
</organism>
<dbReference type="PANTHER" id="PTHR47933:SF11">
    <property type="entry name" value="PENTATRICOPEPTIDE REPEAT-CONTAINING PROTEIN 2"/>
    <property type="match status" value="1"/>
</dbReference>
<dbReference type="AlphaFoldDB" id="A0A1Y2GBM4"/>
<sequence length="719" mass="82362">MHNSLQHFGRSSLTLPLTTTATTIRRIPHLGSTCRFLHLENRAPIQSHFKGAEGRLDSSSFSKWPQQQRKQMQRHIAQYSSVSTVIRYPVKTLSLDDLDINTLPPPPSRSDKNKERSCSSTTYDTTESSESAFERKEPALLDPSLTYPQSIVDFRELYKQVHDSNDPADMERVLTAYRKLADDPELLELLQPIDFMVTMNSCRELLHCIPRMNQILYGDISKTKYRHRVEFYNIVLKTFVKLSDFKSASNLVDTMRANKEIEFNNTATYHVLLNMCRHERSLKNARGILGQMRRNKVEMNDWTYLTMLSICSKCKNPRLAQEYFDEMPLVGIQWNINHYNALINAYAQAQDLQGAKRIFSQMEESGIEADHYTFVALITAHKHAGKLAEITEWIKNYGGAGTKPNAKVLLELGHEPFDIVKQCDKNGVELTLKDWNTLIIHSIKSNHFANIGRLLHQMSKRGSRPNVYTFTAMIDANIKMGKYQDAREVFKAMEHANIQPDVIAYSAMISGALTHGTVQESLETLKAMVDDGILPNLHTFNSLLSASVGEIGIEGFKIIRQTMQELKIRPDNRSFNALLSAYALRGDMEEMEQALEDMRKSRVIPDALTYSILISGYLQNGDLRFAMQWYYKMIEGGYRPATFVFNNLMAALHGSGQGEQVMMLWHEMERLRIKKNSQTFEIALEACEKFGMDSERIEEELKTYLATRGQFSINNRRDV</sequence>
<dbReference type="RefSeq" id="XP_021876085.1">
    <property type="nucleotide sequence ID" value="XM_022019967.1"/>
</dbReference>